<feature type="compositionally biased region" description="Low complexity" evidence="1">
    <location>
        <begin position="265"/>
        <end position="280"/>
    </location>
</feature>
<protein>
    <submittedName>
        <fullName evidence="2">Uncharacterized protein</fullName>
    </submittedName>
</protein>
<dbReference type="STRING" id="1447875.A0A2B7XR10"/>
<feature type="region of interest" description="Disordered" evidence="1">
    <location>
        <begin position="373"/>
        <end position="394"/>
    </location>
</feature>
<dbReference type="InterPro" id="IPR004354">
    <property type="entry name" value="Meiotic_Rec114"/>
</dbReference>
<feature type="region of interest" description="Disordered" evidence="1">
    <location>
        <begin position="158"/>
        <end position="230"/>
    </location>
</feature>
<dbReference type="Pfam" id="PF03525">
    <property type="entry name" value="Meiotic_rec114"/>
    <property type="match status" value="1"/>
</dbReference>
<dbReference type="GO" id="GO:0007131">
    <property type="term" value="P:reciprocal meiotic recombination"/>
    <property type="evidence" value="ECO:0007669"/>
    <property type="project" value="InterPro"/>
</dbReference>
<feature type="region of interest" description="Disordered" evidence="1">
    <location>
        <begin position="260"/>
        <end position="357"/>
    </location>
</feature>
<dbReference type="AlphaFoldDB" id="A0A2B7XR10"/>
<sequence>MTSRTFSGLNAPATTPLNIPILKFSHSTTSADRASPLAWTHLSSNGDLAVIFDQFPPHETSSAFSQGYQCLRVLRGSEILEQLNLNWLARQAAAGPSLLVPNVKPLVAIIVKSPCLAVRYPKGNDQTRRFQIKFASDADYSNAISIFSGLGCPITHSTVNPSNQPSSDRPFSSSSHTPSLLQIGGGTPTLTSSTMSPGISNRPLSGQYLGQQPLSSSGAEHNLSGPFDTSFNNITSTANYGQVNGDRRASSEMFFRPGISNHGITASSSSATTAQAPSGTIPHTLQRRGSHFATNPADLRATSDHFSRDRPSTAPTVPEVESLSQILPPKRELPFAKPRVSQKPRSRKSPVKLAPKPTQLSNASTLFISQSEAAASGTNTETRPSSTGSSCTWALENGGANATSAGYGLARGKEAEVPATADLGDSSPQLISRCNMGTSGASTLEKSTEKAGIETGTFTRTKSLGGVNEINNTSNAENVEPITQTLPGRSTTDCFAVAPAGCATKDEISVADFSSYLTTPSSQRAALVESWVCGQLENDAFLALCQDVEGVWRRIAFGY</sequence>
<feature type="compositionally biased region" description="Basic residues" evidence="1">
    <location>
        <begin position="340"/>
        <end position="350"/>
    </location>
</feature>
<feature type="compositionally biased region" description="Basic and acidic residues" evidence="1">
    <location>
        <begin position="301"/>
        <end position="311"/>
    </location>
</feature>
<dbReference type="EMBL" id="PDNB01000078">
    <property type="protein sequence ID" value="PGH11048.1"/>
    <property type="molecule type" value="Genomic_DNA"/>
</dbReference>
<dbReference type="Proteomes" id="UP000223968">
    <property type="component" value="Unassembled WGS sequence"/>
</dbReference>
<evidence type="ECO:0000256" key="1">
    <source>
        <dbReference type="SAM" id="MobiDB-lite"/>
    </source>
</evidence>
<reference evidence="2 3" key="1">
    <citation type="submission" date="2017-10" db="EMBL/GenBank/DDBJ databases">
        <title>Comparative genomics in systemic dimorphic fungi from Ajellomycetaceae.</title>
        <authorList>
            <person name="Munoz J.F."/>
            <person name="Mcewen J.G."/>
            <person name="Clay O.K."/>
            <person name="Cuomo C.A."/>
        </authorList>
    </citation>
    <scope>NUCLEOTIDE SEQUENCE [LARGE SCALE GENOMIC DNA]</scope>
    <source>
        <strain evidence="2 3">UAMH5409</strain>
    </source>
</reference>
<accession>A0A2B7XR10</accession>
<feature type="compositionally biased region" description="Polar residues" evidence="1">
    <location>
        <begin position="373"/>
        <end position="392"/>
    </location>
</feature>
<name>A0A2B7XR10_9EURO</name>
<dbReference type="OrthoDB" id="5360255at2759"/>
<feature type="compositionally biased region" description="Polar residues" evidence="1">
    <location>
        <begin position="188"/>
        <end position="219"/>
    </location>
</feature>
<keyword evidence="3" id="KW-1185">Reference proteome</keyword>
<comment type="caution">
    <text evidence="2">The sequence shown here is derived from an EMBL/GenBank/DDBJ whole genome shotgun (WGS) entry which is preliminary data.</text>
</comment>
<organism evidence="2 3">
    <name type="scientific">Helicocarpus griseus UAMH5409</name>
    <dbReference type="NCBI Taxonomy" id="1447875"/>
    <lineage>
        <taxon>Eukaryota</taxon>
        <taxon>Fungi</taxon>
        <taxon>Dikarya</taxon>
        <taxon>Ascomycota</taxon>
        <taxon>Pezizomycotina</taxon>
        <taxon>Eurotiomycetes</taxon>
        <taxon>Eurotiomycetidae</taxon>
        <taxon>Onygenales</taxon>
        <taxon>Ajellomycetaceae</taxon>
        <taxon>Helicocarpus</taxon>
    </lineage>
</organism>
<feature type="compositionally biased region" description="Low complexity" evidence="1">
    <location>
        <begin position="162"/>
        <end position="179"/>
    </location>
</feature>
<evidence type="ECO:0000313" key="3">
    <source>
        <dbReference type="Proteomes" id="UP000223968"/>
    </source>
</evidence>
<gene>
    <name evidence="2" type="ORF">AJ79_05090</name>
</gene>
<proteinExistence type="predicted"/>
<evidence type="ECO:0000313" key="2">
    <source>
        <dbReference type="EMBL" id="PGH11048.1"/>
    </source>
</evidence>